<feature type="compositionally biased region" description="Polar residues" evidence="1">
    <location>
        <begin position="7"/>
        <end position="17"/>
    </location>
</feature>
<proteinExistence type="predicted"/>
<feature type="region of interest" description="Disordered" evidence="1">
    <location>
        <begin position="1"/>
        <end position="31"/>
    </location>
</feature>
<name>A0A815LIK4_ADIRI</name>
<dbReference type="Proteomes" id="UP000663852">
    <property type="component" value="Unassembled WGS sequence"/>
</dbReference>
<comment type="caution">
    <text evidence="2">The sequence shown here is derived from an EMBL/GenBank/DDBJ whole genome shotgun (WGS) entry which is preliminary data.</text>
</comment>
<organism evidence="2 3">
    <name type="scientific">Adineta ricciae</name>
    <name type="common">Rotifer</name>
    <dbReference type="NCBI Taxonomy" id="249248"/>
    <lineage>
        <taxon>Eukaryota</taxon>
        <taxon>Metazoa</taxon>
        <taxon>Spiralia</taxon>
        <taxon>Gnathifera</taxon>
        <taxon>Rotifera</taxon>
        <taxon>Eurotatoria</taxon>
        <taxon>Bdelloidea</taxon>
        <taxon>Adinetida</taxon>
        <taxon>Adinetidae</taxon>
        <taxon>Adineta</taxon>
    </lineage>
</organism>
<accession>A0A815LIK4</accession>
<feature type="non-terminal residue" evidence="2">
    <location>
        <position position="1"/>
    </location>
</feature>
<reference evidence="2" key="1">
    <citation type="submission" date="2021-02" db="EMBL/GenBank/DDBJ databases">
        <authorList>
            <person name="Nowell W R."/>
        </authorList>
    </citation>
    <scope>NUCLEOTIDE SEQUENCE</scope>
</reference>
<feature type="compositionally biased region" description="Basic and acidic residues" evidence="1">
    <location>
        <begin position="19"/>
        <end position="31"/>
    </location>
</feature>
<dbReference type="EMBL" id="CAJNOJ010000346">
    <property type="protein sequence ID" value="CAF1410539.1"/>
    <property type="molecule type" value="Genomic_DNA"/>
</dbReference>
<evidence type="ECO:0000256" key="1">
    <source>
        <dbReference type="SAM" id="MobiDB-lite"/>
    </source>
</evidence>
<evidence type="ECO:0000313" key="3">
    <source>
        <dbReference type="Proteomes" id="UP000663852"/>
    </source>
</evidence>
<evidence type="ECO:0000313" key="2">
    <source>
        <dbReference type="EMBL" id="CAF1410539.1"/>
    </source>
</evidence>
<protein>
    <submittedName>
        <fullName evidence="2">Uncharacterized protein</fullName>
    </submittedName>
</protein>
<dbReference type="AlphaFoldDB" id="A0A815LIK4"/>
<gene>
    <name evidence="2" type="ORF">EDS130_LOCUS36693</name>
</gene>
<sequence length="31" mass="3673">MVGHVNVNVNVQISRGNPRQKDRRERRSQIE</sequence>